<dbReference type="InterPro" id="IPR001387">
    <property type="entry name" value="Cro/C1-type_HTH"/>
</dbReference>
<evidence type="ECO:0000256" key="1">
    <source>
        <dbReference type="ARBA" id="ARBA00023125"/>
    </source>
</evidence>
<organism evidence="3 4">
    <name type="scientific">Chitinophaga barathri</name>
    <dbReference type="NCBI Taxonomy" id="1647451"/>
    <lineage>
        <taxon>Bacteria</taxon>
        <taxon>Pseudomonadati</taxon>
        <taxon>Bacteroidota</taxon>
        <taxon>Chitinophagia</taxon>
        <taxon>Chitinophagales</taxon>
        <taxon>Chitinophagaceae</taxon>
        <taxon>Chitinophaga</taxon>
    </lineage>
</organism>
<dbReference type="InterPro" id="IPR010982">
    <property type="entry name" value="Lambda_DNA-bd_dom_sf"/>
</dbReference>
<dbReference type="NCBIfam" id="NF041951">
    <property type="entry name" value="phage_RstR"/>
    <property type="match status" value="1"/>
</dbReference>
<protein>
    <submittedName>
        <fullName evidence="3">XRE family transcriptional regulator</fullName>
    </submittedName>
</protein>
<dbReference type="Pfam" id="PF01381">
    <property type="entry name" value="HTH_3"/>
    <property type="match status" value="1"/>
</dbReference>
<keyword evidence="4" id="KW-1185">Reference proteome</keyword>
<dbReference type="OrthoDB" id="881869at2"/>
<name>A0A3N4M7L4_9BACT</name>
<dbReference type="PANTHER" id="PTHR46558:SF11">
    <property type="entry name" value="HTH-TYPE TRANSCRIPTIONAL REGULATOR XRE"/>
    <property type="match status" value="1"/>
</dbReference>
<dbReference type="AlphaFoldDB" id="A0A3N4M7L4"/>
<dbReference type="EMBL" id="RMBX01000011">
    <property type="protein sequence ID" value="RPD39442.1"/>
    <property type="molecule type" value="Genomic_DNA"/>
</dbReference>
<reference evidence="4" key="1">
    <citation type="submission" date="2018-11" db="EMBL/GenBank/DDBJ databases">
        <title>Chitinophaga lutea sp.nov., isolate from arsenic contaminated soil.</title>
        <authorList>
            <person name="Zong Y."/>
        </authorList>
    </citation>
    <scope>NUCLEOTIDE SEQUENCE [LARGE SCALE GENOMIC DNA]</scope>
    <source>
        <strain evidence="4">YLT18</strain>
    </source>
</reference>
<comment type="caution">
    <text evidence="3">The sequence shown here is derived from an EMBL/GenBank/DDBJ whole genome shotgun (WGS) entry which is preliminary data.</text>
</comment>
<dbReference type="PANTHER" id="PTHR46558">
    <property type="entry name" value="TRACRIPTIONAL REGULATORY PROTEIN-RELATED-RELATED"/>
    <property type="match status" value="1"/>
</dbReference>
<dbReference type="SMART" id="SM00530">
    <property type="entry name" value="HTH_XRE"/>
    <property type="match status" value="1"/>
</dbReference>
<dbReference type="Gene3D" id="1.10.260.40">
    <property type="entry name" value="lambda repressor-like DNA-binding domains"/>
    <property type="match status" value="1"/>
</dbReference>
<dbReference type="Proteomes" id="UP000279089">
    <property type="component" value="Unassembled WGS sequence"/>
</dbReference>
<feature type="domain" description="HTH cro/C1-type" evidence="2">
    <location>
        <begin position="9"/>
        <end position="63"/>
    </location>
</feature>
<keyword evidence="1" id="KW-0238">DNA-binding</keyword>
<evidence type="ECO:0000259" key="2">
    <source>
        <dbReference type="PROSITE" id="PS50943"/>
    </source>
</evidence>
<dbReference type="SUPFAM" id="SSF47413">
    <property type="entry name" value="lambda repressor-like DNA-binding domains"/>
    <property type="match status" value="1"/>
</dbReference>
<sequence>MNMTFGQRVAIIRKKKDIKQTELGSMIGTSGDIVSRYERDVISPTIEVAARIASALNVSLDHLVMGHEASTANTTDAVAYKFQQLEKLAEEDKGHVMAVIDAFITKQRVSALMGE</sequence>
<evidence type="ECO:0000313" key="3">
    <source>
        <dbReference type="EMBL" id="RPD39442.1"/>
    </source>
</evidence>
<dbReference type="GO" id="GO:0003677">
    <property type="term" value="F:DNA binding"/>
    <property type="evidence" value="ECO:0007669"/>
    <property type="project" value="UniProtKB-KW"/>
</dbReference>
<dbReference type="InterPro" id="IPR049639">
    <property type="entry name" value="RstR"/>
</dbReference>
<dbReference type="PROSITE" id="PS50943">
    <property type="entry name" value="HTH_CROC1"/>
    <property type="match status" value="1"/>
</dbReference>
<evidence type="ECO:0000313" key="4">
    <source>
        <dbReference type="Proteomes" id="UP000279089"/>
    </source>
</evidence>
<dbReference type="CDD" id="cd00093">
    <property type="entry name" value="HTH_XRE"/>
    <property type="match status" value="1"/>
</dbReference>
<proteinExistence type="predicted"/>
<gene>
    <name evidence="3" type="ORF">EG028_20180</name>
</gene>
<accession>A0A3N4M7L4</accession>